<sequence length="98" mass="10632">MLIPVQNIKNTLRPQKRKPKILIHVFEVVNMVAVLRGHSITPGDVTLEHHLEPAHRLGDGSRGAGAPEAVGTDHIQGATLAKVSKRTCEGDMVTRRSA</sequence>
<gene>
    <name evidence="2" type="ORF">EVAR_16233_1</name>
</gene>
<proteinExistence type="predicted"/>
<accession>A0A4C1U5Q6</accession>
<dbReference type="AlphaFoldDB" id="A0A4C1U5Q6"/>
<keyword evidence="3" id="KW-1185">Reference proteome</keyword>
<organism evidence="2 3">
    <name type="scientific">Eumeta variegata</name>
    <name type="common">Bagworm moth</name>
    <name type="synonym">Eumeta japonica</name>
    <dbReference type="NCBI Taxonomy" id="151549"/>
    <lineage>
        <taxon>Eukaryota</taxon>
        <taxon>Metazoa</taxon>
        <taxon>Ecdysozoa</taxon>
        <taxon>Arthropoda</taxon>
        <taxon>Hexapoda</taxon>
        <taxon>Insecta</taxon>
        <taxon>Pterygota</taxon>
        <taxon>Neoptera</taxon>
        <taxon>Endopterygota</taxon>
        <taxon>Lepidoptera</taxon>
        <taxon>Glossata</taxon>
        <taxon>Ditrysia</taxon>
        <taxon>Tineoidea</taxon>
        <taxon>Psychidae</taxon>
        <taxon>Oiketicinae</taxon>
        <taxon>Eumeta</taxon>
    </lineage>
</organism>
<protein>
    <submittedName>
        <fullName evidence="2">Uncharacterized protein</fullName>
    </submittedName>
</protein>
<evidence type="ECO:0000256" key="1">
    <source>
        <dbReference type="SAM" id="MobiDB-lite"/>
    </source>
</evidence>
<dbReference type="EMBL" id="BGZK01000131">
    <property type="protein sequence ID" value="GBP21685.1"/>
    <property type="molecule type" value="Genomic_DNA"/>
</dbReference>
<evidence type="ECO:0000313" key="2">
    <source>
        <dbReference type="EMBL" id="GBP21685.1"/>
    </source>
</evidence>
<evidence type="ECO:0000313" key="3">
    <source>
        <dbReference type="Proteomes" id="UP000299102"/>
    </source>
</evidence>
<comment type="caution">
    <text evidence="2">The sequence shown here is derived from an EMBL/GenBank/DDBJ whole genome shotgun (WGS) entry which is preliminary data.</text>
</comment>
<feature type="region of interest" description="Disordered" evidence="1">
    <location>
        <begin position="55"/>
        <end position="78"/>
    </location>
</feature>
<reference evidence="2 3" key="1">
    <citation type="journal article" date="2019" name="Commun. Biol.">
        <title>The bagworm genome reveals a unique fibroin gene that provides high tensile strength.</title>
        <authorList>
            <person name="Kono N."/>
            <person name="Nakamura H."/>
            <person name="Ohtoshi R."/>
            <person name="Tomita M."/>
            <person name="Numata K."/>
            <person name="Arakawa K."/>
        </authorList>
    </citation>
    <scope>NUCLEOTIDE SEQUENCE [LARGE SCALE GENOMIC DNA]</scope>
</reference>
<dbReference type="Proteomes" id="UP000299102">
    <property type="component" value="Unassembled WGS sequence"/>
</dbReference>
<name>A0A4C1U5Q6_EUMVA</name>